<dbReference type="EMBL" id="JBHTNU010000008">
    <property type="protein sequence ID" value="MFD1427294.1"/>
    <property type="molecule type" value="Genomic_DNA"/>
</dbReference>
<accession>A0ABW4CB17</accession>
<name>A0ABW4CB17_9BACL</name>
<evidence type="ECO:0000313" key="2">
    <source>
        <dbReference type="Proteomes" id="UP001597282"/>
    </source>
</evidence>
<sequence>MSSHLISVTALIGILLHFPAQGTGHPLTYIEWEQPCPKIQHCWDFRANVWHVEGESEALNQGHAFNFEKGQPHRLELTLHTGGEPAELVVELFDPQYRLVDRLLIRSQNSLHRRIDWSRLETAGRHHVFVYFRRGGLQAQVSGRLYYG</sequence>
<evidence type="ECO:0008006" key="3">
    <source>
        <dbReference type="Google" id="ProtNLM"/>
    </source>
</evidence>
<dbReference type="Proteomes" id="UP001597282">
    <property type="component" value="Unassembled WGS sequence"/>
</dbReference>
<organism evidence="1 2">
    <name type="scientific">Kroppenstedtia sanguinis</name>
    <dbReference type="NCBI Taxonomy" id="1380684"/>
    <lineage>
        <taxon>Bacteria</taxon>
        <taxon>Bacillati</taxon>
        <taxon>Bacillota</taxon>
        <taxon>Bacilli</taxon>
        <taxon>Bacillales</taxon>
        <taxon>Thermoactinomycetaceae</taxon>
        <taxon>Kroppenstedtia</taxon>
    </lineage>
</organism>
<comment type="caution">
    <text evidence="1">The sequence shown here is derived from an EMBL/GenBank/DDBJ whole genome shotgun (WGS) entry which is preliminary data.</text>
</comment>
<gene>
    <name evidence="1" type="ORF">ACFQ4Y_10190</name>
</gene>
<keyword evidence="2" id="KW-1185">Reference proteome</keyword>
<dbReference type="RefSeq" id="WP_380165179.1">
    <property type="nucleotide sequence ID" value="NZ_JBHTNU010000008.1"/>
</dbReference>
<proteinExistence type="predicted"/>
<protein>
    <recommendedName>
        <fullName evidence="3">Carbohydrate binding module (Family 6)</fullName>
    </recommendedName>
</protein>
<reference evidence="2" key="1">
    <citation type="journal article" date="2019" name="Int. J. Syst. Evol. Microbiol.">
        <title>The Global Catalogue of Microorganisms (GCM) 10K type strain sequencing project: providing services to taxonomists for standard genome sequencing and annotation.</title>
        <authorList>
            <consortium name="The Broad Institute Genomics Platform"/>
            <consortium name="The Broad Institute Genome Sequencing Center for Infectious Disease"/>
            <person name="Wu L."/>
            <person name="Ma J."/>
        </authorList>
    </citation>
    <scope>NUCLEOTIDE SEQUENCE [LARGE SCALE GENOMIC DNA]</scope>
    <source>
        <strain evidence="2">S1</strain>
    </source>
</reference>
<evidence type="ECO:0000313" key="1">
    <source>
        <dbReference type="EMBL" id="MFD1427294.1"/>
    </source>
</evidence>